<feature type="transmembrane region" description="Helical" evidence="15">
    <location>
        <begin position="6"/>
        <end position="27"/>
    </location>
</feature>
<evidence type="ECO:0000256" key="2">
    <source>
        <dbReference type="ARBA" id="ARBA00004524"/>
    </source>
</evidence>
<dbReference type="Pfam" id="PF00067">
    <property type="entry name" value="p450"/>
    <property type="match status" value="1"/>
</dbReference>
<evidence type="ECO:0000256" key="6">
    <source>
        <dbReference type="ARBA" id="ARBA00022723"/>
    </source>
</evidence>
<keyword evidence="15" id="KW-1133">Transmembrane helix</keyword>
<comment type="similarity">
    <text evidence="4 14">Belongs to the cytochrome P450 family.</text>
</comment>
<keyword evidence="9 14" id="KW-0560">Oxidoreductase</keyword>
<dbReference type="PRINTS" id="PR01688">
    <property type="entry name" value="EP450ICYP2J"/>
</dbReference>
<dbReference type="KEGG" id="muo:115467064"/>
<reference evidence="17" key="1">
    <citation type="submission" date="2025-08" db="UniProtKB">
        <authorList>
            <consortium name="RefSeq"/>
        </authorList>
    </citation>
    <scope>IDENTIFICATION</scope>
</reference>
<evidence type="ECO:0000256" key="13">
    <source>
        <dbReference type="PIRSR" id="PIRSR602401-1"/>
    </source>
</evidence>
<dbReference type="GO" id="GO:0005506">
    <property type="term" value="F:iron ion binding"/>
    <property type="evidence" value="ECO:0007669"/>
    <property type="project" value="InterPro"/>
</dbReference>
<keyword evidence="6 13" id="KW-0479">Metal-binding</keyword>
<sequence length="494" mass="56701">MCFSVLTVIFLVGVITFICYLSGVNVWKRNIQQNFPPGPRPLPLIGNLHILNLQRPYQTMCELSEKYGSVFSIQMGMKKMVILTGYETVKEALVSHADEFEERARVPSFEDVSNGHGVIFSHGENWKVMRRFTLTTLRDFGMGKRTIEDKIVEECGFLINHFESFHGTPFDTMMNITFPVANIIVSIVEGHRFDYDDPVFQRLINIIDKADRLLGSPMVSLYNTFPLLGFLTGNIRKIRNIVTEVNAYIKTTLIESRKQLDTNDQRSFIDAFLSRQKEEKNNPDKYFNEDNLVNLVQNLFAAGMGTTSTTLRWGLLLMMKYPEIQEKVQEEIERVIGSSQARAEHRKHMPYTDAVIHEVQRFANIVPMNLPHETTRDINFKGYFLPKGTFIIPLLTSVLRDKTYFENPEEFNPQHFLDSDGKFVKKDAFMPFSAGRRVCVGETLAKMELFLFFTSLLQKFTIRLPPGVTQVDLTPQIGITTPPMPHLICALQRS</sequence>
<accession>A0A6P7XVA2</accession>
<name>A0A6P7XVA2_9AMPH</name>
<evidence type="ECO:0000256" key="14">
    <source>
        <dbReference type="RuleBase" id="RU000461"/>
    </source>
</evidence>
<dbReference type="PRINTS" id="PR00385">
    <property type="entry name" value="P450"/>
</dbReference>
<evidence type="ECO:0000313" key="16">
    <source>
        <dbReference type="Proteomes" id="UP000515156"/>
    </source>
</evidence>
<evidence type="ECO:0000256" key="9">
    <source>
        <dbReference type="ARBA" id="ARBA00023002"/>
    </source>
</evidence>
<keyword evidence="11 14" id="KW-0503">Monooxygenase</keyword>
<gene>
    <name evidence="17" type="primary">LOC115467064</name>
</gene>
<dbReference type="RefSeq" id="XP_030054600.1">
    <property type="nucleotide sequence ID" value="XM_030198740.1"/>
</dbReference>
<evidence type="ECO:0000313" key="17">
    <source>
        <dbReference type="RefSeq" id="XP_030054600.1"/>
    </source>
</evidence>
<evidence type="ECO:0000256" key="11">
    <source>
        <dbReference type="ARBA" id="ARBA00023033"/>
    </source>
</evidence>
<protein>
    <submittedName>
        <fullName evidence="17">Cytochrome P450 2K1-like isoform X1</fullName>
    </submittedName>
</protein>
<proteinExistence type="inferred from homology"/>
<evidence type="ECO:0000256" key="1">
    <source>
        <dbReference type="ARBA" id="ARBA00001971"/>
    </source>
</evidence>
<dbReference type="AlphaFoldDB" id="A0A6P7XVA2"/>
<dbReference type="InterPro" id="IPR001128">
    <property type="entry name" value="Cyt_P450"/>
</dbReference>
<keyword evidence="5 13" id="KW-0349">Heme</keyword>
<evidence type="ECO:0000256" key="7">
    <source>
        <dbReference type="ARBA" id="ARBA00022824"/>
    </source>
</evidence>
<keyword evidence="7" id="KW-0256">Endoplasmic reticulum</keyword>
<organism evidence="16 17">
    <name type="scientific">Microcaecilia unicolor</name>
    <dbReference type="NCBI Taxonomy" id="1415580"/>
    <lineage>
        <taxon>Eukaryota</taxon>
        <taxon>Metazoa</taxon>
        <taxon>Chordata</taxon>
        <taxon>Craniata</taxon>
        <taxon>Vertebrata</taxon>
        <taxon>Euteleostomi</taxon>
        <taxon>Amphibia</taxon>
        <taxon>Gymnophiona</taxon>
        <taxon>Siphonopidae</taxon>
        <taxon>Microcaecilia</taxon>
    </lineage>
</organism>
<dbReference type="PRINTS" id="PR00463">
    <property type="entry name" value="EP450I"/>
</dbReference>
<evidence type="ECO:0000256" key="12">
    <source>
        <dbReference type="ARBA" id="ARBA00023136"/>
    </source>
</evidence>
<keyword evidence="15" id="KW-0812">Transmembrane</keyword>
<dbReference type="GO" id="GO:0020037">
    <property type="term" value="F:heme binding"/>
    <property type="evidence" value="ECO:0007669"/>
    <property type="project" value="InterPro"/>
</dbReference>
<dbReference type="InParanoid" id="A0A6P7XVA2"/>
<dbReference type="Proteomes" id="UP000515156">
    <property type="component" value="Chromosome 3"/>
</dbReference>
<evidence type="ECO:0000256" key="5">
    <source>
        <dbReference type="ARBA" id="ARBA00022617"/>
    </source>
</evidence>
<dbReference type="PANTHER" id="PTHR24300:SF302">
    <property type="entry name" value="CYTOCHROME P450"/>
    <property type="match status" value="1"/>
</dbReference>
<keyword evidence="16" id="KW-1185">Reference proteome</keyword>
<dbReference type="FunCoup" id="A0A6P7XVA2">
    <property type="interactions" value="214"/>
</dbReference>
<dbReference type="OrthoDB" id="1055148at2759"/>
<keyword evidence="12 15" id="KW-0472">Membrane</keyword>
<evidence type="ECO:0000256" key="10">
    <source>
        <dbReference type="ARBA" id="ARBA00023004"/>
    </source>
</evidence>
<dbReference type="InterPro" id="IPR002401">
    <property type="entry name" value="Cyt_P450_E_grp-I"/>
</dbReference>
<feature type="binding site" description="axial binding residue" evidence="13">
    <location>
        <position position="439"/>
    </location>
    <ligand>
        <name>heme</name>
        <dbReference type="ChEBI" id="CHEBI:30413"/>
    </ligand>
    <ligandPart>
        <name>Fe</name>
        <dbReference type="ChEBI" id="CHEBI:18248"/>
    </ligandPart>
</feature>
<dbReference type="Gene3D" id="1.10.630.10">
    <property type="entry name" value="Cytochrome P450"/>
    <property type="match status" value="1"/>
</dbReference>
<keyword evidence="8" id="KW-0492">Microsome</keyword>
<dbReference type="InterPro" id="IPR008071">
    <property type="entry name" value="Cyt_P450_E_grp-I_CYP2J-like"/>
</dbReference>
<dbReference type="PROSITE" id="PS00086">
    <property type="entry name" value="CYTOCHROME_P450"/>
    <property type="match status" value="1"/>
</dbReference>
<dbReference type="PANTHER" id="PTHR24300">
    <property type="entry name" value="CYTOCHROME P450 508A4-RELATED"/>
    <property type="match status" value="1"/>
</dbReference>
<evidence type="ECO:0000256" key="4">
    <source>
        <dbReference type="ARBA" id="ARBA00010617"/>
    </source>
</evidence>
<comment type="cofactor">
    <cofactor evidence="1 13">
        <name>heme</name>
        <dbReference type="ChEBI" id="CHEBI:30413"/>
    </cofactor>
</comment>
<dbReference type="FunFam" id="1.10.630.10:FF:000010">
    <property type="entry name" value="cytochrome P450 2W1 isoform X2"/>
    <property type="match status" value="1"/>
</dbReference>
<dbReference type="SUPFAM" id="SSF48264">
    <property type="entry name" value="Cytochrome P450"/>
    <property type="match status" value="1"/>
</dbReference>
<dbReference type="GO" id="GO:0006805">
    <property type="term" value="P:xenobiotic metabolic process"/>
    <property type="evidence" value="ECO:0007669"/>
    <property type="project" value="TreeGrafter"/>
</dbReference>
<dbReference type="GO" id="GO:0016712">
    <property type="term" value="F:oxidoreductase activity, acting on paired donors, with incorporation or reduction of molecular oxygen, reduced flavin or flavoprotein as one donor, and incorporation of one atom of oxygen"/>
    <property type="evidence" value="ECO:0007669"/>
    <property type="project" value="InterPro"/>
</dbReference>
<dbReference type="InterPro" id="IPR017972">
    <property type="entry name" value="Cyt_P450_CS"/>
</dbReference>
<evidence type="ECO:0000256" key="15">
    <source>
        <dbReference type="SAM" id="Phobius"/>
    </source>
</evidence>
<dbReference type="InterPro" id="IPR050182">
    <property type="entry name" value="Cytochrome_P450_fam2"/>
</dbReference>
<dbReference type="GO" id="GO:0006082">
    <property type="term" value="P:organic acid metabolic process"/>
    <property type="evidence" value="ECO:0007669"/>
    <property type="project" value="TreeGrafter"/>
</dbReference>
<evidence type="ECO:0000256" key="8">
    <source>
        <dbReference type="ARBA" id="ARBA00022848"/>
    </source>
</evidence>
<dbReference type="GO" id="GO:0046222">
    <property type="term" value="P:aflatoxin metabolic process"/>
    <property type="evidence" value="ECO:0007669"/>
    <property type="project" value="UniProtKB-ARBA"/>
</dbReference>
<dbReference type="GO" id="GO:0005789">
    <property type="term" value="C:endoplasmic reticulum membrane"/>
    <property type="evidence" value="ECO:0007669"/>
    <property type="project" value="UniProtKB-SubCell"/>
</dbReference>
<comment type="subcellular location">
    <subcellularLocation>
        <location evidence="3">Endoplasmic reticulum membrane</location>
    </subcellularLocation>
    <subcellularLocation>
        <location evidence="2">Microsome membrane</location>
    </subcellularLocation>
</comment>
<keyword evidence="10 13" id="KW-0408">Iron</keyword>
<dbReference type="InterPro" id="IPR036396">
    <property type="entry name" value="Cyt_P450_sf"/>
</dbReference>
<evidence type="ECO:0000256" key="3">
    <source>
        <dbReference type="ARBA" id="ARBA00004586"/>
    </source>
</evidence>
<dbReference type="GeneID" id="115467064"/>